<dbReference type="InterPro" id="IPR018004">
    <property type="entry name" value="KilA/APSES_HTH"/>
</dbReference>
<evidence type="ECO:0000256" key="2">
    <source>
        <dbReference type="ARBA" id="ARBA00023321"/>
    </source>
</evidence>
<feature type="compositionally biased region" description="Polar residues" evidence="3">
    <location>
        <begin position="48"/>
        <end position="59"/>
    </location>
</feature>
<name>A0A3N4HNQ8_ASCIM</name>
<evidence type="ECO:0000256" key="3">
    <source>
        <dbReference type="SAM" id="MobiDB-lite"/>
    </source>
</evidence>
<feature type="transmembrane region" description="Helical" evidence="4">
    <location>
        <begin position="474"/>
        <end position="492"/>
    </location>
</feature>
<evidence type="ECO:0000313" key="6">
    <source>
        <dbReference type="EMBL" id="RPA74917.1"/>
    </source>
</evidence>
<dbReference type="PROSITE" id="PS51299">
    <property type="entry name" value="HTH_APSES"/>
    <property type="match status" value="1"/>
</dbReference>
<keyword evidence="4" id="KW-1133">Transmembrane helix</keyword>
<keyword evidence="4" id="KW-0812">Transmembrane</keyword>
<dbReference type="Proteomes" id="UP000275078">
    <property type="component" value="Unassembled WGS sequence"/>
</dbReference>
<dbReference type="InterPro" id="IPR003163">
    <property type="entry name" value="Tscrpt_reg_HTH_APSES-type"/>
</dbReference>
<dbReference type="SUPFAM" id="SSF54616">
    <property type="entry name" value="DNA-binding domain of Mlu1-box binding protein MBP1"/>
    <property type="match status" value="1"/>
</dbReference>
<dbReference type="GO" id="GO:0044820">
    <property type="term" value="P:mitotic telomere tethering at nuclear periphery"/>
    <property type="evidence" value="ECO:0007669"/>
    <property type="project" value="TreeGrafter"/>
</dbReference>
<proteinExistence type="predicted"/>
<keyword evidence="7" id="KW-1185">Reference proteome</keyword>
<feature type="region of interest" description="Disordered" evidence="3">
    <location>
        <begin position="438"/>
        <end position="461"/>
    </location>
</feature>
<dbReference type="AlphaFoldDB" id="A0A3N4HNQ8"/>
<keyword evidence="4" id="KW-0472">Membrane</keyword>
<sequence length="493" mass="53915">MARTAKTPKSNPNTYEAVPASDASPRNTRRSTRASSKATNTSASAHSRQNSESLRSTPVPNKMVRSLPERFNPRLADDVPSYDTLVKTRKNGVTNLGLKGGDGGLFSYVHLKAPLPKGLVSEIFTPPVPECYFLMKRASDNFVSATGMFKAAFPWAKRAEEEEERRHIRATYPNTSKEETAGNLWVHPDDAQILAEEYGMYVWIKALLDPVPVGAGSGKRTVPSTPAQAATEYSTPRAPQTPEESGSPAPSEKPIRRSARSVSPSKSVASPRKRAMKTPKSRINKDLEIPDLAPPKSSKLSKVEQVAEVEEKVETTTNEKIVETKTETENDSKIEQTKTEETTTEETTKTTLSDVVVPPTPTQSSRRKSAVKVEAETREETDGDVIVKETNVKVALPAGVELPESTEDMIAKAKEMVEAAKAIDGDARVAKRKAEDIAMGDAESDDEDLDEEAKRAKRTKVQNQLRREKVKTRALIGLSATLVVGALLPYFGM</sequence>
<dbReference type="PANTHER" id="PTHR38044">
    <property type="entry name" value="BOUQUET FORMATION PROTEIN 4"/>
    <property type="match status" value="1"/>
</dbReference>
<feature type="compositionally biased region" description="Low complexity" evidence="3">
    <location>
        <begin position="33"/>
        <end position="47"/>
    </location>
</feature>
<keyword evidence="1" id="KW-0749">Sporulation</keyword>
<dbReference type="GO" id="GO:0003677">
    <property type="term" value="F:DNA binding"/>
    <property type="evidence" value="ECO:0007669"/>
    <property type="project" value="InterPro"/>
</dbReference>
<feature type="region of interest" description="Disordered" evidence="3">
    <location>
        <begin position="1"/>
        <end position="67"/>
    </location>
</feature>
<dbReference type="InterPro" id="IPR037548">
    <property type="entry name" value="Bqt4"/>
</dbReference>
<dbReference type="EMBL" id="ML119776">
    <property type="protein sequence ID" value="RPA74917.1"/>
    <property type="molecule type" value="Genomic_DNA"/>
</dbReference>
<dbReference type="InterPro" id="IPR036887">
    <property type="entry name" value="HTH_APSES_sf"/>
</dbReference>
<dbReference type="GO" id="GO:0070197">
    <property type="term" value="P:meiotic attachment of telomere to nuclear envelope"/>
    <property type="evidence" value="ECO:0007669"/>
    <property type="project" value="InterPro"/>
</dbReference>
<keyword evidence="2" id="KW-0183">Conidiation</keyword>
<dbReference type="GO" id="GO:0048315">
    <property type="term" value="P:conidium formation"/>
    <property type="evidence" value="ECO:0007669"/>
    <property type="project" value="UniProtKB-KW"/>
</dbReference>
<evidence type="ECO:0000256" key="1">
    <source>
        <dbReference type="ARBA" id="ARBA00022969"/>
    </source>
</evidence>
<feature type="compositionally biased region" description="Polar residues" evidence="3">
    <location>
        <begin position="222"/>
        <end position="244"/>
    </location>
</feature>
<dbReference type="OrthoDB" id="5346159at2759"/>
<reference evidence="6 7" key="1">
    <citation type="journal article" date="2018" name="Nat. Ecol. Evol.">
        <title>Pezizomycetes genomes reveal the molecular basis of ectomycorrhizal truffle lifestyle.</title>
        <authorList>
            <person name="Murat C."/>
            <person name="Payen T."/>
            <person name="Noel B."/>
            <person name="Kuo A."/>
            <person name="Morin E."/>
            <person name="Chen J."/>
            <person name="Kohler A."/>
            <person name="Krizsan K."/>
            <person name="Balestrini R."/>
            <person name="Da Silva C."/>
            <person name="Montanini B."/>
            <person name="Hainaut M."/>
            <person name="Levati E."/>
            <person name="Barry K.W."/>
            <person name="Belfiori B."/>
            <person name="Cichocki N."/>
            <person name="Clum A."/>
            <person name="Dockter R.B."/>
            <person name="Fauchery L."/>
            <person name="Guy J."/>
            <person name="Iotti M."/>
            <person name="Le Tacon F."/>
            <person name="Lindquist E.A."/>
            <person name="Lipzen A."/>
            <person name="Malagnac F."/>
            <person name="Mello A."/>
            <person name="Molinier V."/>
            <person name="Miyauchi S."/>
            <person name="Poulain J."/>
            <person name="Riccioni C."/>
            <person name="Rubini A."/>
            <person name="Sitrit Y."/>
            <person name="Splivallo R."/>
            <person name="Traeger S."/>
            <person name="Wang M."/>
            <person name="Zifcakova L."/>
            <person name="Wipf D."/>
            <person name="Zambonelli A."/>
            <person name="Paolocci F."/>
            <person name="Nowrousian M."/>
            <person name="Ottonello S."/>
            <person name="Baldrian P."/>
            <person name="Spatafora J.W."/>
            <person name="Henrissat B."/>
            <person name="Nagy L.G."/>
            <person name="Aury J.M."/>
            <person name="Wincker P."/>
            <person name="Grigoriev I.V."/>
            <person name="Bonfante P."/>
            <person name="Martin F.M."/>
        </authorList>
    </citation>
    <scope>NUCLEOTIDE SEQUENCE [LARGE SCALE GENOMIC DNA]</scope>
    <source>
        <strain evidence="6 7">RN42</strain>
    </source>
</reference>
<feature type="compositionally biased region" description="Basic residues" evidence="3">
    <location>
        <begin position="271"/>
        <end position="282"/>
    </location>
</feature>
<dbReference type="GO" id="GO:1990862">
    <property type="term" value="C:nuclear membrane complex Bqt3-Bqt4"/>
    <property type="evidence" value="ECO:0007669"/>
    <property type="project" value="InterPro"/>
</dbReference>
<feature type="region of interest" description="Disordered" evidence="3">
    <location>
        <begin position="215"/>
        <end position="379"/>
    </location>
</feature>
<accession>A0A3N4HNQ8</accession>
<dbReference type="GO" id="GO:0030435">
    <property type="term" value="P:sporulation resulting in formation of a cellular spore"/>
    <property type="evidence" value="ECO:0007669"/>
    <property type="project" value="UniProtKB-KW"/>
</dbReference>
<dbReference type="SMART" id="SM01252">
    <property type="entry name" value="KilA-N"/>
    <property type="match status" value="1"/>
</dbReference>
<evidence type="ECO:0000313" key="7">
    <source>
        <dbReference type="Proteomes" id="UP000275078"/>
    </source>
</evidence>
<dbReference type="PANTHER" id="PTHR38044:SF1">
    <property type="entry name" value="BOUQUET FORMATION PROTEIN 4"/>
    <property type="match status" value="1"/>
</dbReference>
<gene>
    <name evidence="6" type="ORF">BJ508DRAFT_28285</name>
</gene>
<protein>
    <recommendedName>
        <fullName evidence="5">HTH APSES-type domain-containing protein</fullName>
    </recommendedName>
</protein>
<feature type="compositionally biased region" description="Acidic residues" evidence="3">
    <location>
        <begin position="442"/>
        <end position="451"/>
    </location>
</feature>
<evidence type="ECO:0000256" key="4">
    <source>
        <dbReference type="SAM" id="Phobius"/>
    </source>
</evidence>
<feature type="domain" description="HTH APSES-type" evidence="5">
    <location>
        <begin position="110"/>
        <end position="220"/>
    </location>
</feature>
<organism evidence="6 7">
    <name type="scientific">Ascobolus immersus RN42</name>
    <dbReference type="NCBI Taxonomy" id="1160509"/>
    <lineage>
        <taxon>Eukaryota</taxon>
        <taxon>Fungi</taxon>
        <taxon>Dikarya</taxon>
        <taxon>Ascomycota</taxon>
        <taxon>Pezizomycotina</taxon>
        <taxon>Pezizomycetes</taxon>
        <taxon>Pezizales</taxon>
        <taxon>Ascobolaceae</taxon>
        <taxon>Ascobolus</taxon>
    </lineage>
</organism>
<evidence type="ECO:0000259" key="5">
    <source>
        <dbReference type="PROSITE" id="PS51299"/>
    </source>
</evidence>
<dbReference type="STRING" id="1160509.A0A3N4HNQ8"/>
<feature type="compositionally biased region" description="Basic and acidic residues" evidence="3">
    <location>
        <begin position="320"/>
        <end position="341"/>
    </location>
</feature>